<protein>
    <submittedName>
        <fullName evidence="8">Bicyclomycin resistance protein</fullName>
    </submittedName>
</protein>
<feature type="transmembrane region" description="Helical" evidence="6">
    <location>
        <begin position="107"/>
        <end position="126"/>
    </location>
</feature>
<evidence type="ECO:0000256" key="4">
    <source>
        <dbReference type="ARBA" id="ARBA00022989"/>
    </source>
</evidence>
<dbReference type="InterPro" id="IPR011701">
    <property type="entry name" value="MFS"/>
</dbReference>
<dbReference type="PROSITE" id="PS50850">
    <property type="entry name" value="MFS"/>
    <property type="match status" value="1"/>
</dbReference>
<proteinExistence type="inferred from homology"/>
<accession>A0A9P4TUY5</accession>
<dbReference type="Gene3D" id="1.20.1250.20">
    <property type="entry name" value="MFS general substrate transporter like domains"/>
    <property type="match status" value="1"/>
</dbReference>
<dbReference type="GO" id="GO:0016020">
    <property type="term" value="C:membrane"/>
    <property type="evidence" value="ECO:0007669"/>
    <property type="project" value="UniProtKB-SubCell"/>
</dbReference>
<keyword evidence="3 6" id="KW-0812">Transmembrane</keyword>
<evidence type="ECO:0000256" key="2">
    <source>
        <dbReference type="ARBA" id="ARBA00008335"/>
    </source>
</evidence>
<dbReference type="PANTHER" id="PTHR23502:SF68">
    <property type="entry name" value="MULTIDRUG TRANSPORTER, PUTATIVE (AFU_ORTHOLOGUE AFUA_3G01120)-RELATED"/>
    <property type="match status" value="1"/>
</dbReference>
<feature type="transmembrane region" description="Helical" evidence="6">
    <location>
        <begin position="132"/>
        <end position="154"/>
    </location>
</feature>
<dbReference type="InterPro" id="IPR020846">
    <property type="entry name" value="MFS_dom"/>
</dbReference>
<dbReference type="InterPro" id="IPR036259">
    <property type="entry name" value="MFS_trans_sf"/>
</dbReference>
<feature type="transmembrane region" description="Helical" evidence="6">
    <location>
        <begin position="379"/>
        <end position="396"/>
    </location>
</feature>
<feature type="transmembrane region" description="Helical" evidence="6">
    <location>
        <begin position="166"/>
        <end position="189"/>
    </location>
</feature>
<dbReference type="Pfam" id="PF07690">
    <property type="entry name" value="MFS_1"/>
    <property type="match status" value="1"/>
</dbReference>
<sequence length="481" mass="52531">MSNKECVDEKTLSESTVFQPTYSFVHPHEWPRRKKWLYTAVVAYCDCLTFLVSMMLAPGVPQVLQTFRPHGGDEFLGSFCVTVYILGFCVGPLLLGPLTDLYGRTVMLRTCILFFLALTIACALSTSLGMLIAFRFLAGIFGGAPMAIGGAAVADMYLSGERGRPIAWYSYGTMLGPTLGPVLGGIINGTLGWRWIFWIAAILAGICAVGLFFILHETHLPTLVTRSRDYSSGTKVQRLLARYIPKNAMGDNQSILSTLSRAVLLPVRLTFSHPSIAAILLLILIFNGVVNIVLSSLGSVYQKNYHFSRTTAGLSYLGMGFGGLSALATASRISDYLARCLNGQETPKQPEHHIPLIIVTLPVAMTGLLWYGWACKAHVHWFVPIMGLFLFGYAYMSIRLSTQLFLVEAVPNYSASALAAHTVASSIGGAFIPLSAFPMYNSLGYGWGNTLIALLELSLLIIPLALFISTRRTGKHVRIHL</sequence>
<keyword evidence="9" id="KW-1185">Reference proteome</keyword>
<feature type="transmembrane region" description="Helical" evidence="6">
    <location>
        <begin position="36"/>
        <end position="56"/>
    </location>
</feature>
<keyword evidence="4 6" id="KW-1133">Transmembrane helix</keyword>
<feature type="transmembrane region" description="Helical" evidence="6">
    <location>
        <begin position="446"/>
        <end position="468"/>
    </location>
</feature>
<evidence type="ECO:0000256" key="6">
    <source>
        <dbReference type="SAM" id="Phobius"/>
    </source>
</evidence>
<comment type="similarity">
    <text evidence="2">Belongs to the major facilitator superfamily.</text>
</comment>
<comment type="caution">
    <text evidence="8">The sequence shown here is derived from an EMBL/GenBank/DDBJ whole genome shotgun (WGS) entry which is preliminary data.</text>
</comment>
<comment type="subcellular location">
    <subcellularLocation>
        <location evidence="1">Membrane</location>
        <topology evidence="1">Multi-pass membrane protein</topology>
    </subcellularLocation>
</comment>
<organism evidence="8 9">
    <name type="scientific">Tothia fuscella</name>
    <dbReference type="NCBI Taxonomy" id="1048955"/>
    <lineage>
        <taxon>Eukaryota</taxon>
        <taxon>Fungi</taxon>
        <taxon>Dikarya</taxon>
        <taxon>Ascomycota</taxon>
        <taxon>Pezizomycotina</taxon>
        <taxon>Dothideomycetes</taxon>
        <taxon>Pleosporomycetidae</taxon>
        <taxon>Venturiales</taxon>
        <taxon>Cylindrosympodiaceae</taxon>
        <taxon>Tothia</taxon>
    </lineage>
</organism>
<feature type="transmembrane region" description="Helical" evidence="6">
    <location>
        <begin position="354"/>
        <end position="373"/>
    </location>
</feature>
<dbReference type="AlphaFoldDB" id="A0A9P4TUY5"/>
<evidence type="ECO:0000256" key="1">
    <source>
        <dbReference type="ARBA" id="ARBA00004141"/>
    </source>
</evidence>
<dbReference type="SUPFAM" id="SSF103473">
    <property type="entry name" value="MFS general substrate transporter"/>
    <property type="match status" value="1"/>
</dbReference>
<gene>
    <name evidence="8" type="ORF">EJ08DRAFT_593760</name>
</gene>
<name>A0A9P4TUY5_9PEZI</name>
<evidence type="ECO:0000259" key="7">
    <source>
        <dbReference type="PROSITE" id="PS50850"/>
    </source>
</evidence>
<evidence type="ECO:0000256" key="5">
    <source>
        <dbReference type="ARBA" id="ARBA00023136"/>
    </source>
</evidence>
<feature type="domain" description="Major facilitator superfamily (MFS) profile" evidence="7">
    <location>
        <begin position="38"/>
        <end position="473"/>
    </location>
</feature>
<dbReference type="PANTHER" id="PTHR23502">
    <property type="entry name" value="MAJOR FACILITATOR SUPERFAMILY"/>
    <property type="match status" value="1"/>
</dbReference>
<dbReference type="OrthoDB" id="2130629at2759"/>
<evidence type="ECO:0000313" key="9">
    <source>
        <dbReference type="Proteomes" id="UP000800235"/>
    </source>
</evidence>
<feature type="transmembrane region" description="Helical" evidence="6">
    <location>
        <begin position="417"/>
        <end position="440"/>
    </location>
</feature>
<feature type="transmembrane region" description="Helical" evidence="6">
    <location>
        <begin position="76"/>
        <end position="95"/>
    </location>
</feature>
<dbReference type="EMBL" id="MU007065">
    <property type="protein sequence ID" value="KAF2426277.1"/>
    <property type="molecule type" value="Genomic_DNA"/>
</dbReference>
<reference evidence="8" key="1">
    <citation type="journal article" date="2020" name="Stud. Mycol.">
        <title>101 Dothideomycetes genomes: a test case for predicting lifestyles and emergence of pathogens.</title>
        <authorList>
            <person name="Haridas S."/>
            <person name="Albert R."/>
            <person name="Binder M."/>
            <person name="Bloem J."/>
            <person name="Labutti K."/>
            <person name="Salamov A."/>
            <person name="Andreopoulos B."/>
            <person name="Baker S."/>
            <person name="Barry K."/>
            <person name="Bills G."/>
            <person name="Bluhm B."/>
            <person name="Cannon C."/>
            <person name="Castanera R."/>
            <person name="Culley D."/>
            <person name="Daum C."/>
            <person name="Ezra D."/>
            <person name="Gonzalez J."/>
            <person name="Henrissat B."/>
            <person name="Kuo A."/>
            <person name="Liang C."/>
            <person name="Lipzen A."/>
            <person name="Lutzoni F."/>
            <person name="Magnuson J."/>
            <person name="Mondo S."/>
            <person name="Nolan M."/>
            <person name="Ohm R."/>
            <person name="Pangilinan J."/>
            <person name="Park H.-J."/>
            <person name="Ramirez L."/>
            <person name="Alfaro M."/>
            <person name="Sun H."/>
            <person name="Tritt A."/>
            <person name="Yoshinaga Y."/>
            <person name="Zwiers L.-H."/>
            <person name="Turgeon B."/>
            <person name="Goodwin S."/>
            <person name="Spatafora J."/>
            <person name="Crous P."/>
            <person name="Grigoriev I."/>
        </authorList>
    </citation>
    <scope>NUCLEOTIDE SEQUENCE</scope>
    <source>
        <strain evidence="8">CBS 130266</strain>
    </source>
</reference>
<feature type="transmembrane region" description="Helical" evidence="6">
    <location>
        <begin position="276"/>
        <end position="294"/>
    </location>
</feature>
<evidence type="ECO:0000313" key="8">
    <source>
        <dbReference type="EMBL" id="KAF2426277.1"/>
    </source>
</evidence>
<keyword evidence="5 6" id="KW-0472">Membrane</keyword>
<feature type="transmembrane region" description="Helical" evidence="6">
    <location>
        <begin position="314"/>
        <end position="333"/>
    </location>
</feature>
<feature type="transmembrane region" description="Helical" evidence="6">
    <location>
        <begin position="195"/>
        <end position="215"/>
    </location>
</feature>
<dbReference type="GO" id="GO:0022857">
    <property type="term" value="F:transmembrane transporter activity"/>
    <property type="evidence" value="ECO:0007669"/>
    <property type="project" value="InterPro"/>
</dbReference>
<evidence type="ECO:0000256" key="3">
    <source>
        <dbReference type="ARBA" id="ARBA00022692"/>
    </source>
</evidence>
<dbReference type="Proteomes" id="UP000800235">
    <property type="component" value="Unassembled WGS sequence"/>
</dbReference>